<name>A0AAU1UMH7_9ACTN</name>
<sequence length="283" mass="31592">MCPTSAPRRWDGSRAGTHRPRALHVAPDSPSRLLRTAQNGTCRMCGNRLEWYPRSDGRPIGLHPTELATRTVPASCRWHLSRGVAHPAGDGSAWCRIPHRLLCPGHDTTTLTPHLDELRRQLALRTRRLIDTGAHTSPPAPPPQPTAVCRPTRPIAHLLYGNYLADRPLEDIRCVAQTRTRHRCPHPVHHPSAPPGIWRLQPLSPGHGQLALSGGTMALNDLSHLPYAEQLRWRTQRCPDHAAAHGAADLALAGWEVFDPLLHHQHIHTRLPDTVRRRKGRRA</sequence>
<gene>
    <name evidence="2" type="ORF">OHU69_00270</name>
    <name evidence="3" type="ORF">OHU69_50400</name>
</gene>
<accession>A0AAU1UMH7</accession>
<dbReference type="Pfam" id="PF19561">
    <property type="entry name" value="DUF6083"/>
    <property type="match status" value="1"/>
</dbReference>
<dbReference type="EMBL" id="CP108195">
    <property type="protein sequence ID" value="WTS09720.1"/>
    <property type="molecule type" value="Genomic_DNA"/>
</dbReference>
<evidence type="ECO:0000256" key="1">
    <source>
        <dbReference type="SAM" id="MobiDB-lite"/>
    </source>
</evidence>
<dbReference type="InterPro" id="IPR045729">
    <property type="entry name" value="DUF6083"/>
</dbReference>
<evidence type="ECO:0000313" key="2">
    <source>
        <dbReference type="EMBL" id="WTS09720.1"/>
    </source>
</evidence>
<evidence type="ECO:0000313" key="3">
    <source>
        <dbReference type="EMBL" id="WTS18453.1"/>
    </source>
</evidence>
<protein>
    <submittedName>
        <fullName evidence="3">DUF6083 domain-containing protein</fullName>
    </submittedName>
</protein>
<dbReference type="EMBL" id="CP108195">
    <property type="protein sequence ID" value="WTS18453.1"/>
    <property type="molecule type" value="Genomic_DNA"/>
</dbReference>
<proteinExistence type="predicted"/>
<organism evidence="3">
    <name type="scientific">Streptomyces sp. NBC_00119</name>
    <dbReference type="NCBI Taxonomy" id="2975659"/>
    <lineage>
        <taxon>Bacteria</taxon>
        <taxon>Bacillati</taxon>
        <taxon>Actinomycetota</taxon>
        <taxon>Actinomycetes</taxon>
        <taxon>Kitasatosporales</taxon>
        <taxon>Streptomycetaceae</taxon>
        <taxon>Streptomyces</taxon>
    </lineage>
</organism>
<reference evidence="3" key="1">
    <citation type="submission" date="2022-10" db="EMBL/GenBank/DDBJ databases">
        <title>The complete genomes of actinobacterial strains from the NBC collection.</title>
        <authorList>
            <person name="Joergensen T.S."/>
            <person name="Alvarez Arevalo M."/>
            <person name="Sterndorff E.B."/>
            <person name="Faurdal D."/>
            <person name="Vuksanovic O."/>
            <person name="Mourched A.-S."/>
            <person name="Charusanti P."/>
            <person name="Shaw S."/>
            <person name="Blin K."/>
            <person name="Weber T."/>
        </authorList>
    </citation>
    <scope>NUCLEOTIDE SEQUENCE</scope>
    <source>
        <strain evidence="3">NBC_00119</strain>
    </source>
</reference>
<feature type="region of interest" description="Disordered" evidence="1">
    <location>
        <begin position="1"/>
        <end position="25"/>
    </location>
</feature>
<dbReference type="AlphaFoldDB" id="A0AAU1UMH7"/>